<name>Q982T3_RHILO</name>
<dbReference type="SUPFAM" id="SSF53335">
    <property type="entry name" value="S-adenosyl-L-methionine-dependent methyltransferases"/>
    <property type="match status" value="1"/>
</dbReference>
<evidence type="ECO:0000313" key="2">
    <source>
        <dbReference type="Proteomes" id="UP000000552"/>
    </source>
</evidence>
<dbReference type="Proteomes" id="UP000000552">
    <property type="component" value="Chromosome"/>
</dbReference>
<dbReference type="PATRIC" id="fig|266835.9.peg.6802"/>
<dbReference type="KEGG" id="mlo:mlr8507"/>
<sequence>MSAIVEAFDASGLQQVVERARALLDDGDVAAARMLAVGVYDQAKAGAAFAARFGAADRLVRKARQLQGDALLIEARAKVRLADEYDAAQAKGEASKGRPKTIPDGKTFTQEEAGLSAKDVHEARKLRDAELRTPGIVERAIAARLLAGLEPSRSNLRASVGTDSATAAERGNNLYETPPEAMRTLLSFMRFSAKVWEPACGKGAISRMLEDAGYEVELSDLVDYGTVDRHGELQRAENFMSTAPRADNPDRPDIVTNPPYGADLNAFVAHALRAHRPRRIALLLNLNFLCGFEDENRNFAMDEHPPSDVFVFTRRLPMMHRDGWTGDIASSRMNTAWFIWTLDEATNTYDADGKRGTQLVRVDWKTFENSILSGPLDAKNARKPKRRGKAVPA</sequence>
<proteinExistence type="predicted"/>
<organism evidence="1 2">
    <name type="scientific">Mesorhizobium japonicum (strain LMG 29417 / CECT 9101 / MAFF 303099)</name>
    <name type="common">Mesorhizobium loti (strain MAFF 303099)</name>
    <dbReference type="NCBI Taxonomy" id="266835"/>
    <lineage>
        <taxon>Bacteria</taxon>
        <taxon>Pseudomonadati</taxon>
        <taxon>Pseudomonadota</taxon>
        <taxon>Alphaproteobacteria</taxon>
        <taxon>Hyphomicrobiales</taxon>
        <taxon>Phyllobacteriaceae</taxon>
        <taxon>Mesorhizobium</taxon>
    </lineage>
</organism>
<dbReference type="eggNOG" id="COG0827">
    <property type="taxonomic scope" value="Bacteria"/>
</dbReference>
<accession>Q982T3</accession>
<dbReference type="HOGENOM" id="CLU_724876_0_0_5"/>
<protein>
    <submittedName>
        <fullName evidence="1">Mlr8507 protein</fullName>
    </submittedName>
</protein>
<evidence type="ECO:0000313" key="1">
    <source>
        <dbReference type="EMBL" id="BAB54373.1"/>
    </source>
</evidence>
<reference evidence="1 2" key="1">
    <citation type="journal article" date="2000" name="DNA Res.">
        <title>Complete genome structure of the nitrogen-fixing symbiotic bacterium Mesorhizobium loti.</title>
        <authorList>
            <person name="Kaneko T."/>
            <person name="Nakamura Y."/>
            <person name="Sato S."/>
            <person name="Asamizu E."/>
            <person name="Kato T."/>
            <person name="Sasamoto S."/>
            <person name="Watanabe A."/>
            <person name="Idesawa K."/>
            <person name="Ishikawa A."/>
            <person name="Kawashima K."/>
            <person name="Kimura T."/>
            <person name="Kishida Y."/>
            <person name="Kiyokawa C."/>
            <person name="Kohara M."/>
            <person name="Matsumoto M."/>
            <person name="Matsuno A."/>
            <person name="Mochizuki Y."/>
            <person name="Nakayama S."/>
            <person name="Nakazaki N."/>
            <person name="Shimpo S."/>
            <person name="Sugimoto M."/>
            <person name="Takeuchi C."/>
            <person name="Yamada M."/>
            <person name="Tabata S."/>
        </authorList>
    </citation>
    <scope>NUCLEOTIDE SEQUENCE [LARGE SCALE GENOMIC DNA]</scope>
    <source>
        <strain evidence="2">LMG 29417 / CECT 9101 / MAFF 303099</strain>
    </source>
</reference>
<dbReference type="AlphaFoldDB" id="Q982T3"/>
<gene>
    <name evidence="1" type="ordered locus">mlr8507</name>
</gene>
<dbReference type="InterPro" id="IPR029063">
    <property type="entry name" value="SAM-dependent_MTases_sf"/>
</dbReference>
<dbReference type="EMBL" id="BA000012">
    <property type="protein sequence ID" value="BAB54373.1"/>
    <property type="molecule type" value="Genomic_DNA"/>
</dbReference>
<dbReference type="RefSeq" id="WP_010915672.1">
    <property type="nucleotide sequence ID" value="NC_002678.2"/>
</dbReference>